<dbReference type="Gene3D" id="2.60.40.740">
    <property type="match status" value="6"/>
</dbReference>
<dbReference type="PANTHER" id="PTHR36108">
    <property type="entry name" value="COLOSSIN-B-RELATED"/>
    <property type="match status" value="1"/>
</dbReference>
<evidence type="ECO:0000256" key="2">
    <source>
        <dbReference type="ARBA" id="ARBA00007257"/>
    </source>
</evidence>
<evidence type="ECO:0000259" key="11">
    <source>
        <dbReference type="Pfam" id="PF05737"/>
    </source>
</evidence>
<comment type="subcellular location">
    <subcellularLocation>
        <location evidence="1">Secreted</location>
        <location evidence="1">Cell wall</location>
    </subcellularLocation>
</comment>
<dbReference type="GO" id="GO:0005518">
    <property type="term" value="F:collagen binding"/>
    <property type="evidence" value="ECO:0007669"/>
    <property type="project" value="InterPro"/>
</dbReference>
<evidence type="ECO:0000256" key="7">
    <source>
        <dbReference type="SAM" id="MobiDB-lite"/>
    </source>
</evidence>
<keyword evidence="8" id="KW-0812">Transmembrane</keyword>
<organism evidence="13 14">
    <name type="scientific">Senegalia massiliensis</name>
    <dbReference type="NCBI Taxonomy" id="1720316"/>
    <lineage>
        <taxon>Bacteria</taxon>
        <taxon>Bacillati</taxon>
        <taxon>Bacillota</taxon>
        <taxon>Clostridia</taxon>
        <taxon>Eubacteriales</taxon>
        <taxon>Clostridiaceae</taxon>
        <taxon>Senegalia</taxon>
    </lineage>
</organism>
<comment type="similarity">
    <text evidence="2">Belongs to the serine-aspartate repeat-containing protein (SDr) family.</text>
</comment>
<feature type="chain" id="PRO_5038546707" evidence="9">
    <location>
        <begin position="30"/>
        <end position="1785"/>
    </location>
</feature>
<protein>
    <submittedName>
        <fullName evidence="13">LPXTG cell wall anchor domain-containing protein</fullName>
    </submittedName>
</protein>
<feature type="domain" description="SpaA-like prealbumin fold" evidence="12">
    <location>
        <begin position="1378"/>
        <end position="1463"/>
    </location>
</feature>
<feature type="domain" description="Collagen binding" evidence="11">
    <location>
        <begin position="533"/>
        <end position="642"/>
    </location>
</feature>
<dbReference type="RefSeq" id="WP_160197787.1">
    <property type="nucleotide sequence ID" value="NZ_QXXA01000011.1"/>
</dbReference>
<reference evidence="13 14" key="1">
    <citation type="submission" date="2018-08" db="EMBL/GenBank/DDBJ databases">
        <title>Murine metabolic-syndrome-specific gut microbial biobank.</title>
        <authorList>
            <person name="Liu C."/>
        </authorList>
    </citation>
    <scope>NUCLEOTIDE SEQUENCE [LARGE SCALE GENOMIC DNA]</scope>
    <source>
        <strain evidence="13 14">583</strain>
    </source>
</reference>
<feature type="signal peptide" evidence="9">
    <location>
        <begin position="1"/>
        <end position="29"/>
    </location>
</feature>
<dbReference type="Pfam" id="PF05737">
    <property type="entry name" value="Collagen_bind"/>
    <property type="match status" value="5"/>
</dbReference>
<keyword evidence="8" id="KW-0472">Membrane</keyword>
<evidence type="ECO:0000313" key="13">
    <source>
        <dbReference type="EMBL" id="NBI07324.1"/>
    </source>
</evidence>
<dbReference type="InterPro" id="IPR011252">
    <property type="entry name" value="Fibrogen-bd_dom1"/>
</dbReference>
<dbReference type="Pfam" id="PF00746">
    <property type="entry name" value="Gram_pos_anchor"/>
    <property type="match status" value="1"/>
</dbReference>
<feature type="domain" description="Collagen binding" evidence="11">
    <location>
        <begin position="262"/>
        <end position="374"/>
    </location>
</feature>
<dbReference type="PANTHER" id="PTHR36108:SF13">
    <property type="entry name" value="COLOSSIN-B-RELATED"/>
    <property type="match status" value="1"/>
</dbReference>
<dbReference type="InterPro" id="IPR013783">
    <property type="entry name" value="Ig-like_fold"/>
</dbReference>
<comment type="caution">
    <text evidence="13">The sequence shown here is derived from an EMBL/GenBank/DDBJ whole genome shotgun (WGS) entry which is preliminary data.</text>
</comment>
<keyword evidence="3" id="KW-0134">Cell wall</keyword>
<evidence type="ECO:0000256" key="8">
    <source>
        <dbReference type="SAM" id="Phobius"/>
    </source>
</evidence>
<dbReference type="Gene3D" id="2.60.40.10">
    <property type="entry name" value="Immunoglobulins"/>
    <property type="match status" value="7"/>
</dbReference>
<evidence type="ECO:0000256" key="4">
    <source>
        <dbReference type="ARBA" id="ARBA00022525"/>
    </source>
</evidence>
<feature type="domain" description="Collagen binding" evidence="11">
    <location>
        <begin position="967"/>
        <end position="1077"/>
    </location>
</feature>
<dbReference type="NCBIfam" id="TIGR01167">
    <property type="entry name" value="LPXTG_anchor"/>
    <property type="match status" value="1"/>
</dbReference>
<dbReference type="Proteomes" id="UP000467132">
    <property type="component" value="Unassembled WGS sequence"/>
</dbReference>
<feature type="compositionally biased region" description="Basic and acidic residues" evidence="7">
    <location>
        <begin position="57"/>
        <end position="71"/>
    </location>
</feature>
<evidence type="ECO:0000256" key="3">
    <source>
        <dbReference type="ARBA" id="ARBA00022512"/>
    </source>
</evidence>
<feature type="domain" description="SpaA-like prealbumin fold" evidence="12">
    <location>
        <begin position="1288"/>
        <end position="1371"/>
    </location>
</feature>
<evidence type="ECO:0000256" key="9">
    <source>
        <dbReference type="SAM" id="SignalP"/>
    </source>
</evidence>
<feature type="domain" description="SpaA-like prealbumin fold" evidence="12">
    <location>
        <begin position="1647"/>
        <end position="1734"/>
    </location>
</feature>
<dbReference type="InterPro" id="IPR041033">
    <property type="entry name" value="SpaA_PFL_dom_1"/>
</dbReference>
<keyword evidence="14" id="KW-1185">Reference proteome</keyword>
<evidence type="ECO:0000256" key="1">
    <source>
        <dbReference type="ARBA" id="ARBA00004191"/>
    </source>
</evidence>
<dbReference type="InterPro" id="IPR008966">
    <property type="entry name" value="Adhesion_dom_sf"/>
</dbReference>
<evidence type="ECO:0000313" key="14">
    <source>
        <dbReference type="Proteomes" id="UP000467132"/>
    </source>
</evidence>
<proteinExistence type="inferred from homology"/>
<dbReference type="InterPro" id="IPR008456">
    <property type="entry name" value="Collagen-bd_dom"/>
</dbReference>
<feature type="domain" description="SpaA-like prealbumin fold" evidence="12">
    <location>
        <begin position="1104"/>
        <end position="1193"/>
    </location>
</feature>
<dbReference type="Pfam" id="PF17802">
    <property type="entry name" value="SpaA"/>
    <property type="match status" value="7"/>
</dbReference>
<evidence type="ECO:0000256" key="6">
    <source>
        <dbReference type="ARBA" id="ARBA00023088"/>
    </source>
</evidence>
<keyword evidence="5 9" id="KW-0732">Signal</keyword>
<dbReference type="InterPro" id="IPR019931">
    <property type="entry name" value="LPXTG_anchor"/>
</dbReference>
<dbReference type="SUPFAM" id="SSF49401">
    <property type="entry name" value="Bacterial adhesins"/>
    <property type="match status" value="7"/>
</dbReference>
<feature type="domain" description="SpaA-like prealbumin fold" evidence="12">
    <location>
        <begin position="1197"/>
        <end position="1284"/>
    </location>
</feature>
<name>A0A845QZE7_9CLOT</name>
<dbReference type="SUPFAM" id="SSF49478">
    <property type="entry name" value="Cna protein B-type domain"/>
    <property type="match status" value="7"/>
</dbReference>
<feature type="domain" description="Collagen binding" evidence="11">
    <location>
        <begin position="814"/>
        <end position="946"/>
    </location>
</feature>
<feature type="domain" description="SpaA-like prealbumin fold" evidence="12">
    <location>
        <begin position="1557"/>
        <end position="1643"/>
    </location>
</feature>
<feature type="domain" description="Gram-positive cocci surface proteins LPxTG" evidence="10">
    <location>
        <begin position="1745"/>
        <end position="1782"/>
    </location>
</feature>
<dbReference type="Gene3D" id="2.60.40.1280">
    <property type="match status" value="1"/>
</dbReference>
<accession>A0A845QZE7</accession>
<feature type="domain" description="Collagen binding" evidence="11">
    <location>
        <begin position="393"/>
        <end position="521"/>
    </location>
</feature>
<evidence type="ECO:0000259" key="12">
    <source>
        <dbReference type="Pfam" id="PF17802"/>
    </source>
</evidence>
<evidence type="ECO:0000259" key="10">
    <source>
        <dbReference type="Pfam" id="PF00746"/>
    </source>
</evidence>
<evidence type="ECO:0000256" key="5">
    <source>
        <dbReference type="ARBA" id="ARBA00022729"/>
    </source>
</evidence>
<keyword evidence="6" id="KW-0572">Peptidoglycan-anchor</keyword>
<dbReference type="OrthoDB" id="3194789at2"/>
<keyword evidence="8" id="KW-1133">Transmembrane helix</keyword>
<dbReference type="GO" id="GO:0007155">
    <property type="term" value="P:cell adhesion"/>
    <property type="evidence" value="ECO:0007669"/>
    <property type="project" value="InterPro"/>
</dbReference>
<feature type="region of interest" description="Disordered" evidence="7">
    <location>
        <begin position="51"/>
        <end position="108"/>
    </location>
</feature>
<dbReference type="EMBL" id="QXXA01000011">
    <property type="protein sequence ID" value="NBI07324.1"/>
    <property type="molecule type" value="Genomic_DNA"/>
</dbReference>
<feature type="domain" description="SpaA-like prealbumin fold" evidence="12">
    <location>
        <begin position="1468"/>
        <end position="1553"/>
    </location>
</feature>
<sequence>MKMSWTNSKKFLAVLLVLTLVLQMGSTFTLNTVSADENVNTQQLDEEITNVSSQQKLVDEQQKSIELDNSKGTEPIETEENLEETNSNKTEPEQNNEGETDNSLIKASQSSESKDLGNIFSSVILKVNGNQISTDTTIEVTEDTTIRIDYNWELEDSVNLQSGDWAEISIPDEFIPFSDTDGDLLSGENIKIGTYYLNKNSKTLRVEFNDELVGKQQRSGNVWFNFEFDLEEFEDDTSQEVKFNDKTDKSFTITLKPKGNNPIIDKSGLADKKMNPTNITWTLDINKGLEELKGVTVEDVLPEGVELENIEIYDLTIGYDGSITGEKPSTDKSATKFPIDFGDINSAYSIRYTTKITDNSKLSFTNEATINSNDGPHTDNATVEITRGNYIEKKDGIANKDLDATEINWVINVNESEDTINNAKIIDQLPDGLTVQEGTIKIYELTFDNAGNEVIGNEIKDKIITNNGDNFEIALGDINEAYQIKYTTDIDYSKVNSGEYQQSNKFINKATLTASNIEQKEDTGEVTIKRDSLLKKNGDADIDYNNKTIEWTIHVNKANANIKNVKITDTIGEGLELIEDSFIITDSSGKEITNPKPQVTTDGFTIDFGNIDSSYKIVYKTEITNYDQVSFENKAKLTGDGIGVGDITEEANEEPEISNNFNKSAKDINYKDKTMSWELKIDPKKGKITDLKIVDTFPNNGLVFLEDSLVFKGFDKELEKGTDYTIIPNGSNYGEGFILEFKNTVLPLEGKEYSISYKTSFDPDDKHLTENTGSDKSIYKNKAEFIGKTEYNGKTVDFKEPRKASHKINDTATNNGKKSGKLNKPERKVDWKLHLNYLSKDYTGSEFVVEDTLSEGQYIIDLDSIVIKEYSVNPDGTIDETGQVLTTDSYTIKGVGEEGKYTGFNLTFHGGIDKPYLVEYTTNIEGISKPNYSNSATVNKDKTYTAEVKYPKSNSFVVKEGEGIEGNTVYTDDEINWKITINESLSEIKPGSVFIDTISSGLVYIQDSLKIYDKSDNSELVKGEDYTLKTNDLANDETELKIEFLNSINSVYEVKYDTVVISETGTVKNNASFSGSEQNIDQNDSVEYTAKQTSGGSGSGVNRGSILVEKKDGESGDLLPGAEFELYYLLNGDEKIVETKATDKNGKLVFEGLSYRTYYLREKAAPDGYEIIDEEAIEIKVDSTNQIKQTIENLKKGSLSIVKKDGYTESPLSGAEFKITSEDGTFEKTLKTDNDGKANISNLPRGKYTLKETKAPEGYVLDETIHEININSETLNIEKTIQNYKNASILIVKDDGYTESPLSGAEFKITSEDGTFEKTLKTDDEGKASVDNLRRGNYTIEETKAPEGYELDDTKHQIELNDENLNYTHKVSNFMKASISIVKKDGYTEAPLSGAEFKVTNETGTVNEILTTDENGEASLDNLRRGKYTIEETKAPEGYIIDETKHEVELNAENLNYEYEVSNFMKASISINKIDGDTEEPLSGVKFKVTNEAGTVDEELVTDENGYASLGDLRRGEYIIEEIETKEGYVLNETKHKIELNSENLNPEMTIKNFKHGSIIINKIDGDTEEPLSGAEFELRDSEGNLVETLVSDENGQAGIGSLPRGKYTIQEIKAPEGYELDETKYEVELTADELDIQKTVENFMRGSINILKVEKDTDKVLSGAKFELRDSEGNLVETLVTDKEGKVSVNDLIRGEYTIQEIESPEGYVLDKTKHKVEITSDNLNLELEIENELEDSKVAGADDSNKDGSLPQTGEKSSLSFYITGLTLILIGFFMARKHKLSL</sequence>
<feature type="region of interest" description="Disordered" evidence="7">
    <location>
        <begin position="802"/>
        <end position="823"/>
    </location>
</feature>
<feature type="transmembrane region" description="Helical" evidence="8">
    <location>
        <begin position="1761"/>
        <end position="1778"/>
    </location>
</feature>
<gene>
    <name evidence="13" type="ORF">D3Z33_10740</name>
</gene>
<keyword evidence="4" id="KW-0964">Secreted</keyword>